<accession>A0A9X4FBC6</accession>
<comment type="caution">
    <text evidence="1">The sequence shown here is derived from an EMBL/GenBank/DDBJ whole genome shotgun (WGS) entry which is preliminary data.</text>
</comment>
<reference evidence="1" key="1">
    <citation type="submission" date="2022-02" db="EMBL/GenBank/DDBJ databases">
        <title>Emergence and expansion in Europe of a Vibrio aestuarianus clonal complex pathogenic for oysters.</title>
        <authorList>
            <person name="Mesnil A."/>
            <person name="Travers M.-A."/>
        </authorList>
    </citation>
    <scope>NUCLEOTIDE SEQUENCE</scope>
    <source>
        <strain evidence="1">19_064_15T1</strain>
    </source>
</reference>
<sequence>FEGNNAHLPTAQNEWPEKSQKIEPLILSELHNAALRCERRLAILERSENAKRCESLLNALLGIF</sequence>
<gene>
    <name evidence="1" type="ORF">L9X51_19305</name>
</gene>
<evidence type="ECO:0000313" key="2">
    <source>
        <dbReference type="Proteomes" id="UP001140978"/>
    </source>
</evidence>
<dbReference type="RefSeq" id="WP_274676400.1">
    <property type="nucleotide sequence ID" value="NZ_JAKNAX010000173.1"/>
</dbReference>
<dbReference type="EMBL" id="JAKNAX010000173">
    <property type="protein sequence ID" value="MDE1348506.1"/>
    <property type="molecule type" value="Genomic_DNA"/>
</dbReference>
<evidence type="ECO:0000313" key="1">
    <source>
        <dbReference type="EMBL" id="MDE1348506.1"/>
    </source>
</evidence>
<dbReference type="AlphaFoldDB" id="A0A9X4FBC6"/>
<feature type="non-terminal residue" evidence="1">
    <location>
        <position position="1"/>
    </location>
</feature>
<dbReference type="Proteomes" id="UP001140978">
    <property type="component" value="Unassembled WGS sequence"/>
</dbReference>
<name>A0A9X4FBC6_9VIBR</name>
<protein>
    <submittedName>
        <fullName evidence="1">Uncharacterized protein</fullName>
    </submittedName>
</protein>
<proteinExistence type="predicted"/>
<organism evidence="1 2">
    <name type="scientific">Vibrio aestuarianus</name>
    <dbReference type="NCBI Taxonomy" id="28171"/>
    <lineage>
        <taxon>Bacteria</taxon>
        <taxon>Pseudomonadati</taxon>
        <taxon>Pseudomonadota</taxon>
        <taxon>Gammaproteobacteria</taxon>
        <taxon>Vibrionales</taxon>
        <taxon>Vibrionaceae</taxon>
        <taxon>Vibrio</taxon>
    </lineage>
</organism>